<evidence type="ECO:0000256" key="4">
    <source>
        <dbReference type="SAM" id="MobiDB-lite"/>
    </source>
</evidence>
<keyword evidence="3" id="KW-0274">FAD</keyword>
<gene>
    <name evidence="6" type="primary">mhpA</name>
    <name evidence="7" type="ORF">CP968_33380</name>
    <name evidence="6" type="ORF">GCM10010371_46520</name>
</gene>
<dbReference type="SUPFAM" id="SSF51905">
    <property type="entry name" value="FAD/NAD(P)-binding domain"/>
    <property type="match status" value="1"/>
</dbReference>
<keyword evidence="8" id="KW-1185">Reference proteome</keyword>
<dbReference type="Proteomes" id="UP000634660">
    <property type="component" value="Unassembled WGS sequence"/>
</dbReference>
<comment type="cofactor">
    <cofactor evidence="1">
        <name>FAD</name>
        <dbReference type="ChEBI" id="CHEBI:57692"/>
    </cofactor>
</comment>
<dbReference type="InterPro" id="IPR036188">
    <property type="entry name" value="FAD/NAD-bd_sf"/>
</dbReference>
<dbReference type="Gene3D" id="3.30.70.2450">
    <property type="match status" value="1"/>
</dbReference>
<dbReference type="AlphaFoldDB" id="A0A5P2UUD1"/>
<sequence length="535" mass="56529">MNTHVADITAGADGSTESAEVIVVGAGGAGLTLAAELALAGVRAVVLDRLPGRNLQSRAGAIQPRTAELLDLRGLLDGAMERSIDYRLLGGHFAGLPVPLDYAAWDTRYPYPVLLPQDQLEAVLEDRLTVLGGHVLREHRLTDLRQDADGVTVTAVGPAGPRSYRGRYLVACDGAHSSVRKLVGAAFPGQAGTVRCATADLVLTGCADQSTTGHISTRIRTSPQGHFAMLTPLANGLHKLIFSGPRTAFAERDAPVTVEEVREVLRATQDTELDVAEIRYASRFSDASRQLEHYRHGRVLFAGDAAHIHSPAGGQGLNLGVQDAFNLGWKLAGVLRDGTDEQVLDTYHAERHPVAARVLTLTRAQGVIIGPARDGGLAELRDVLTDLLRLPEANRHMAGAMSGLDLHHPAPDAAAHPLLGLRMPDLDLHVDGGTVRYAELARTGRGVLLDLTGAPLTAADPWNGRITRVRARAEAGAIDADAVLVRPDGHICWAGGAGLSETLTRWFGPAEAGPRTGPRRAAAAVGGPGPEAYRA</sequence>
<reference evidence="6" key="3">
    <citation type="submission" date="2020-09" db="EMBL/GenBank/DDBJ databases">
        <authorList>
            <person name="Sun Q."/>
            <person name="Ohkuma M."/>
        </authorList>
    </citation>
    <scope>NUCLEOTIDE SEQUENCE</scope>
    <source>
        <strain evidence="6">JCM 4834</strain>
    </source>
</reference>
<evidence type="ECO:0000313" key="6">
    <source>
        <dbReference type="EMBL" id="GGZ81639.1"/>
    </source>
</evidence>
<evidence type="ECO:0000256" key="2">
    <source>
        <dbReference type="ARBA" id="ARBA00022630"/>
    </source>
</evidence>
<evidence type="ECO:0000256" key="3">
    <source>
        <dbReference type="ARBA" id="ARBA00022827"/>
    </source>
</evidence>
<protein>
    <submittedName>
        <fullName evidence="6">3-(3-hydroxyphenyl)propionate hydroxylase</fullName>
    </submittedName>
    <submittedName>
        <fullName evidence="7">FAD-binding protein</fullName>
    </submittedName>
</protein>
<dbReference type="PANTHER" id="PTHR43004">
    <property type="entry name" value="TRK SYSTEM POTASSIUM UPTAKE PROTEIN"/>
    <property type="match status" value="1"/>
</dbReference>
<dbReference type="OrthoDB" id="8670884at2"/>
<dbReference type="GO" id="GO:0071949">
    <property type="term" value="F:FAD binding"/>
    <property type="evidence" value="ECO:0007669"/>
    <property type="project" value="InterPro"/>
</dbReference>
<dbReference type="PANTHER" id="PTHR43004:SF19">
    <property type="entry name" value="BINDING MONOOXYGENASE, PUTATIVE (JCVI)-RELATED"/>
    <property type="match status" value="1"/>
</dbReference>
<dbReference type="InterPro" id="IPR050641">
    <property type="entry name" value="RIFMO-like"/>
</dbReference>
<dbReference type="EMBL" id="CP023701">
    <property type="protein sequence ID" value="QEU82500.1"/>
    <property type="molecule type" value="Genomic_DNA"/>
</dbReference>
<organism evidence="7 8">
    <name type="scientific">Streptomyces subrutilus</name>
    <dbReference type="NCBI Taxonomy" id="36818"/>
    <lineage>
        <taxon>Bacteria</taxon>
        <taxon>Bacillati</taxon>
        <taxon>Actinomycetota</taxon>
        <taxon>Actinomycetes</taxon>
        <taxon>Kitasatosporales</taxon>
        <taxon>Streptomycetaceae</taxon>
        <taxon>Streptomyces</taxon>
    </lineage>
</organism>
<proteinExistence type="predicted"/>
<dbReference type="Proteomes" id="UP000326831">
    <property type="component" value="Chromosome"/>
</dbReference>
<dbReference type="EMBL" id="BMVX01000019">
    <property type="protein sequence ID" value="GGZ81639.1"/>
    <property type="molecule type" value="Genomic_DNA"/>
</dbReference>
<evidence type="ECO:0000313" key="8">
    <source>
        <dbReference type="Proteomes" id="UP000326831"/>
    </source>
</evidence>
<keyword evidence="2" id="KW-0285">Flavoprotein</keyword>
<dbReference type="InterPro" id="IPR002938">
    <property type="entry name" value="FAD-bd"/>
</dbReference>
<dbReference type="Pfam" id="PF01494">
    <property type="entry name" value="FAD_binding_3"/>
    <property type="match status" value="1"/>
</dbReference>
<name>A0A5P2UUD1_9ACTN</name>
<accession>A0A5P2UUD1</accession>
<dbReference type="Gene3D" id="3.50.50.60">
    <property type="entry name" value="FAD/NAD(P)-binding domain"/>
    <property type="match status" value="1"/>
</dbReference>
<dbReference type="RefSeq" id="WP_150521506.1">
    <property type="nucleotide sequence ID" value="NZ_BMVX01000019.1"/>
</dbReference>
<reference evidence="7 8" key="2">
    <citation type="submission" date="2017-09" db="EMBL/GenBank/DDBJ databases">
        <authorList>
            <person name="Lee N."/>
            <person name="Cho B.-K."/>
        </authorList>
    </citation>
    <scope>NUCLEOTIDE SEQUENCE [LARGE SCALE GENOMIC DNA]</scope>
    <source>
        <strain evidence="7 8">ATCC 27467</strain>
    </source>
</reference>
<dbReference type="PRINTS" id="PR00420">
    <property type="entry name" value="RNGMNOXGNASE"/>
</dbReference>
<evidence type="ECO:0000259" key="5">
    <source>
        <dbReference type="Pfam" id="PF01494"/>
    </source>
</evidence>
<evidence type="ECO:0000256" key="1">
    <source>
        <dbReference type="ARBA" id="ARBA00001974"/>
    </source>
</evidence>
<dbReference type="Gene3D" id="3.40.30.120">
    <property type="match status" value="1"/>
</dbReference>
<dbReference type="Pfam" id="PF21274">
    <property type="entry name" value="Rng_hyd_C"/>
    <property type="match status" value="1"/>
</dbReference>
<dbReference type="KEGG" id="ssub:CP968_33380"/>
<feature type="domain" description="FAD-binding" evidence="5">
    <location>
        <begin position="19"/>
        <end position="360"/>
    </location>
</feature>
<evidence type="ECO:0000313" key="7">
    <source>
        <dbReference type="EMBL" id="QEU82500.1"/>
    </source>
</evidence>
<reference evidence="6" key="1">
    <citation type="journal article" date="2014" name="Int. J. Syst. Evol. Microbiol.">
        <title>Complete genome sequence of Corynebacterium casei LMG S-19264T (=DSM 44701T), isolated from a smear-ripened cheese.</title>
        <authorList>
            <consortium name="US DOE Joint Genome Institute (JGI-PGF)"/>
            <person name="Walter F."/>
            <person name="Albersmeier A."/>
            <person name="Kalinowski J."/>
            <person name="Ruckert C."/>
        </authorList>
    </citation>
    <scope>NUCLEOTIDE SEQUENCE</scope>
    <source>
        <strain evidence="6">JCM 4834</strain>
    </source>
</reference>
<dbReference type="GO" id="GO:0016709">
    <property type="term" value="F:oxidoreductase activity, acting on paired donors, with incorporation or reduction of molecular oxygen, NAD(P)H as one donor, and incorporation of one atom of oxygen"/>
    <property type="evidence" value="ECO:0007669"/>
    <property type="project" value="UniProtKB-ARBA"/>
</dbReference>
<feature type="region of interest" description="Disordered" evidence="4">
    <location>
        <begin position="509"/>
        <end position="535"/>
    </location>
</feature>